<keyword evidence="3" id="KW-1185">Reference proteome</keyword>
<proteinExistence type="predicted"/>
<dbReference type="EMBL" id="JBHFFA010000001">
    <property type="protein sequence ID" value="KAL2649963.1"/>
    <property type="molecule type" value="Genomic_DNA"/>
</dbReference>
<sequence length="84" mass="8957">MHSAGWSESACPECDKSSQMAFSFSSAKHKELSQAWKQASGFPLSTASGWLEAVVGSGNQIAEQIPQITHTSNPGADNEDMVNE</sequence>
<name>A0ABD1ZEV2_9MARC</name>
<protein>
    <submittedName>
        <fullName evidence="2">Uncharacterized protein</fullName>
    </submittedName>
</protein>
<reference evidence="2 3" key="1">
    <citation type="submission" date="2024-09" db="EMBL/GenBank/DDBJ databases">
        <title>Chromosome-scale assembly of Riccia fluitans.</title>
        <authorList>
            <person name="Paukszto L."/>
            <person name="Sawicki J."/>
            <person name="Karawczyk K."/>
            <person name="Piernik-Szablinska J."/>
            <person name="Szczecinska M."/>
            <person name="Mazdziarz M."/>
        </authorList>
    </citation>
    <scope>NUCLEOTIDE SEQUENCE [LARGE SCALE GENOMIC DNA]</scope>
    <source>
        <strain evidence="2">Rf_01</strain>
        <tissue evidence="2">Aerial parts of the thallus</tissue>
    </source>
</reference>
<evidence type="ECO:0000313" key="3">
    <source>
        <dbReference type="Proteomes" id="UP001605036"/>
    </source>
</evidence>
<accession>A0ABD1ZEV2</accession>
<dbReference type="AlphaFoldDB" id="A0ABD1ZEV2"/>
<feature type="region of interest" description="Disordered" evidence="1">
    <location>
        <begin position="63"/>
        <end position="84"/>
    </location>
</feature>
<feature type="compositionally biased region" description="Polar residues" evidence="1">
    <location>
        <begin position="63"/>
        <end position="75"/>
    </location>
</feature>
<dbReference type="Proteomes" id="UP001605036">
    <property type="component" value="Unassembled WGS sequence"/>
</dbReference>
<evidence type="ECO:0000313" key="2">
    <source>
        <dbReference type="EMBL" id="KAL2649963.1"/>
    </source>
</evidence>
<organism evidence="2 3">
    <name type="scientific">Riccia fluitans</name>
    <dbReference type="NCBI Taxonomy" id="41844"/>
    <lineage>
        <taxon>Eukaryota</taxon>
        <taxon>Viridiplantae</taxon>
        <taxon>Streptophyta</taxon>
        <taxon>Embryophyta</taxon>
        <taxon>Marchantiophyta</taxon>
        <taxon>Marchantiopsida</taxon>
        <taxon>Marchantiidae</taxon>
        <taxon>Marchantiales</taxon>
        <taxon>Ricciaceae</taxon>
        <taxon>Riccia</taxon>
    </lineage>
</organism>
<evidence type="ECO:0000256" key="1">
    <source>
        <dbReference type="SAM" id="MobiDB-lite"/>
    </source>
</evidence>
<comment type="caution">
    <text evidence="2">The sequence shown here is derived from an EMBL/GenBank/DDBJ whole genome shotgun (WGS) entry which is preliminary data.</text>
</comment>
<gene>
    <name evidence="2" type="ORF">R1flu_018091</name>
</gene>